<evidence type="ECO:0000256" key="1">
    <source>
        <dbReference type="ARBA" id="ARBA00010634"/>
    </source>
</evidence>
<dbReference type="RefSeq" id="WP_061936598.1">
    <property type="nucleotide sequence ID" value="NZ_CP013234.1"/>
</dbReference>
<reference evidence="5 6" key="1">
    <citation type="submission" date="2015-11" db="EMBL/GenBank/DDBJ databases">
        <title>Exploring the genomic traits of fungus-feeding bacterial genus Collimonas.</title>
        <authorList>
            <person name="Song C."/>
            <person name="Schmidt R."/>
            <person name="de Jager V."/>
            <person name="Krzyzanowska D."/>
            <person name="Jongedijk E."/>
            <person name="Cankar K."/>
            <person name="Beekwilder J."/>
            <person name="van Veen A."/>
            <person name="de Boer W."/>
            <person name="van Veen J.A."/>
            <person name="Garbeva P."/>
        </authorList>
    </citation>
    <scope>NUCLEOTIDE SEQUENCE [LARGE SCALE GENOMIC DNA]</scope>
    <source>
        <strain evidence="5 6">Ter91</strain>
    </source>
</reference>
<dbReference type="AlphaFoldDB" id="A0A127PYW3"/>
<dbReference type="PROSITE" id="PS51257">
    <property type="entry name" value="PROKAR_LIPOPROTEIN"/>
    <property type="match status" value="1"/>
</dbReference>
<feature type="region of interest" description="Disordered" evidence="3">
    <location>
        <begin position="216"/>
        <end position="250"/>
    </location>
</feature>
<dbReference type="STRING" id="279113.CPter91_0588"/>
<evidence type="ECO:0000313" key="5">
    <source>
        <dbReference type="EMBL" id="AMP02983.1"/>
    </source>
</evidence>
<evidence type="ECO:0000313" key="6">
    <source>
        <dbReference type="Proteomes" id="UP000074561"/>
    </source>
</evidence>
<dbReference type="PRINTS" id="PR01805">
    <property type="entry name" value="VACJLIPOPROT"/>
</dbReference>
<dbReference type="PANTHER" id="PTHR30035:SF3">
    <property type="entry name" value="INTERMEMBRANE PHOSPHOLIPID TRANSPORT SYSTEM LIPOPROTEIN MLAA"/>
    <property type="match status" value="1"/>
</dbReference>
<feature type="chain" id="PRO_5007277330" evidence="4">
    <location>
        <begin position="26"/>
        <end position="250"/>
    </location>
</feature>
<dbReference type="OrthoDB" id="9785326at2"/>
<comment type="similarity">
    <text evidence="1">Belongs to the MlaA family.</text>
</comment>
<organism evidence="5 6">
    <name type="scientific">Collimonas pratensis</name>
    <dbReference type="NCBI Taxonomy" id="279113"/>
    <lineage>
        <taxon>Bacteria</taxon>
        <taxon>Pseudomonadati</taxon>
        <taxon>Pseudomonadota</taxon>
        <taxon>Betaproteobacteria</taxon>
        <taxon>Burkholderiales</taxon>
        <taxon>Oxalobacteraceae</taxon>
        <taxon>Collimonas</taxon>
    </lineage>
</organism>
<dbReference type="PANTHER" id="PTHR30035">
    <property type="entry name" value="LIPOPROTEIN VACJ-RELATED"/>
    <property type="match status" value="1"/>
</dbReference>
<feature type="compositionally biased region" description="Basic and acidic residues" evidence="3">
    <location>
        <begin position="222"/>
        <end position="250"/>
    </location>
</feature>
<evidence type="ECO:0000256" key="4">
    <source>
        <dbReference type="SAM" id="SignalP"/>
    </source>
</evidence>
<dbReference type="Pfam" id="PF04333">
    <property type="entry name" value="MlaA"/>
    <property type="match status" value="1"/>
</dbReference>
<dbReference type="PATRIC" id="fig|279113.9.peg.593"/>
<feature type="signal peptide" evidence="4">
    <location>
        <begin position="1"/>
        <end position="25"/>
    </location>
</feature>
<protein>
    <submittedName>
        <fullName evidence="5">VacJ like lipofamily protein</fullName>
    </submittedName>
</protein>
<dbReference type="InterPro" id="IPR007428">
    <property type="entry name" value="MlaA"/>
</dbReference>
<dbReference type="GO" id="GO:0016020">
    <property type="term" value="C:membrane"/>
    <property type="evidence" value="ECO:0007669"/>
    <property type="project" value="InterPro"/>
</dbReference>
<keyword evidence="2 4" id="KW-0732">Signal</keyword>
<dbReference type="KEGG" id="cpra:CPter91_0588"/>
<name>A0A127PYW3_9BURK</name>
<dbReference type="GO" id="GO:0120010">
    <property type="term" value="P:intermembrane phospholipid transfer"/>
    <property type="evidence" value="ECO:0007669"/>
    <property type="project" value="TreeGrafter"/>
</dbReference>
<evidence type="ECO:0000256" key="2">
    <source>
        <dbReference type="ARBA" id="ARBA00022729"/>
    </source>
</evidence>
<sequence length="250" mass="27136">MKTMTRFGSLALIAALSGCATTSNPQDPLEGFNRAMFSFNDTLDKVALKPVATAYRNWLPSFVQTGVNNFFGNLGDVWSSVNGFLQGNVADGTSDVMRVAVNSTLGLGGLLDIGSEAGLQKHNKDFGQTLGKWGVGSGPYLVLPLFGPSNIRDTAALPVDFYGDIWSYKYPVRWRNTGSVVRLIDKRANLLDAGDLLEDAALDKYEFVRDAYTQRRQSQIRGNDDDHGDKGGEKDSDKSDAPAKTKAADQ</sequence>
<accession>A0A127PYW3</accession>
<dbReference type="EMBL" id="CP013234">
    <property type="protein sequence ID" value="AMP02983.1"/>
    <property type="molecule type" value="Genomic_DNA"/>
</dbReference>
<evidence type="ECO:0000256" key="3">
    <source>
        <dbReference type="SAM" id="MobiDB-lite"/>
    </source>
</evidence>
<proteinExistence type="inferred from homology"/>
<dbReference type="Proteomes" id="UP000074561">
    <property type="component" value="Chromosome"/>
</dbReference>
<gene>
    <name evidence="5" type="ORF">CPter91_0588</name>
</gene>